<protein>
    <submittedName>
        <fullName evidence="1">Uncharacterized protein</fullName>
    </submittedName>
</protein>
<evidence type="ECO:0000313" key="2">
    <source>
        <dbReference type="Proteomes" id="UP001434466"/>
    </source>
</evidence>
<proteinExistence type="predicted"/>
<reference evidence="1" key="1">
    <citation type="submission" date="2023-09" db="EMBL/GenBank/DDBJ databases">
        <authorList>
            <person name="Feng J."/>
        </authorList>
    </citation>
    <scope>NUCLEOTIDE SEQUENCE</scope>
</reference>
<sequence>MKVDIVIQAIDRLISVAQEVQYQRMEGPQQLYEEALDDLEKAKAFLLEAVC</sequence>
<dbReference type="EMBL" id="OR532896">
    <property type="protein sequence ID" value="WPJ56319.1"/>
    <property type="molecule type" value="Genomic_DNA"/>
</dbReference>
<accession>A0AAX4H0R4</accession>
<name>A0AAX4H0R4_9VIRU</name>
<evidence type="ECO:0000313" key="1">
    <source>
        <dbReference type="EMBL" id="WPJ56319.1"/>
    </source>
</evidence>
<gene>
    <name evidence="1" type="ORF">RCIP0102_00209</name>
</gene>
<organism evidence="1 2">
    <name type="scientific">Klebsiella phage RCIP0102</name>
    <dbReference type="NCBI Taxonomy" id="3094270"/>
    <lineage>
        <taxon>Viruses</taxon>
    </lineage>
</organism>
<dbReference type="Proteomes" id="UP001434466">
    <property type="component" value="Segment"/>
</dbReference>